<gene>
    <name evidence="3" type="ORF">AM587_10000085</name>
    <name evidence="2" type="ORF">AM587_10000399</name>
    <name evidence="4" type="ORF">AM587_10001905</name>
</gene>
<name>A0A0W8CKI2_PHYNI</name>
<dbReference type="STRING" id="4790.A0A0W8CKI2"/>
<dbReference type="AlphaFoldDB" id="A0A0W8CKI2"/>
<evidence type="ECO:0000313" key="4">
    <source>
        <dbReference type="EMBL" id="KUG01607.1"/>
    </source>
</evidence>
<keyword evidence="1" id="KW-0175">Coiled coil</keyword>
<dbReference type="Proteomes" id="UP000052943">
    <property type="component" value="Unassembled WGS sequence"/>
</dbReference>
<dbReference type="EMBL" id="LNFO01002846">
    <property type="protein sequence ID" value="KUF84516.1"/>
    <property type="molecule type" value="Genomic_DNA"/>
</dbReference>
<proteinExistence type="predicted"/>
<reference evidence="3 5" key="1">
    <citation type="submission" date="2015-11" db="EMBL/GenBank/DDBJ databases">
        <title>Genomes and virulence difference between two physiological races of Phytophthora nicotianae.</title>
        <authorList>
            <person name="Liu H."/>
            <person name="Ma X."/>
            <person name="Yu H."/>
            <person name="Fang D."/>
            <person name="Li Y."/>
            <person name="Wang X."/>
            <person name="Wang W."/>
            <person name="Dong Y."/>
            <person name="Xiao B."/>
        </authorList>
    </citation>
    <scope>NUCLEOTIDE SEQUENCE [LARGE SCALE GENOMIC DNA]</scope>
    <source>
        <strain evidence="3">Race 0</strain>
        <strain evidence="5">race 0</strain>
    </source>
</reference>
<accession>A0A0W8CKI2</accession>
<protein>
    <submittedName>
        <fullName evidence="3">Uncharacterized protein</fullName>
    </submittedName>
</protein>
<dbReference type="EMBL" id="LNFO01000279">
    <property type="protein sequence ID" value="KUG01607.1"/>
    <property type="molecule type" value="Genomic_DNA"/>
</dbReference>
<dbReference type="OrthoDB" id="126674at2759"/>
<evidence type="ECO:0000256" key="1">
    <source>
        <dbReference type="SAM" id="Coils"/>
    </source>
</evidence>
<sequence>MQKAPNKRLFPQFLTTRRNPAVSSDVEELSLVELLEADDGPVSLQDTSKLKTNRAVPGAQAYVNRLLVRVKTSAEEMQIRLTPGLTSHSFRRGAAMHANDGSLAENWIIERGGWQLDRVNKAFGYMLGTTQADQKVARVLSGWNPKERARLPSLHVLEQPILARAQQLQTQLFTNTSAFSDSSLNLDVEVAEVLAATLIMHYPDMLVLSDTSAFIVRMREVMAVQAISEAELLAWSATINCVFAPAADTTPSITNASETSAVLDLVKRQSDQISVLILQNKRLEERLLALEAHLRPQTDTATSNVRPSTGNLAAHANAPISTLAPLQSPQAVRSKKKGSQSLSAVWYEWFTSEPRVYATQSIKKTTLYEFRYSVGYMMVLLPDGFVLDTASPAYKSEVLALGVTAQANALAFLMANGSSAVAAGTAVKALRKLHKSGKLDDHIANYHVLFDNGSIIDPTPSSALPAFIRRSPST</sequence>
<organism evidence="3 5">
    <name type="scientific">Phytophthora nicotianae</name>
    <name type="common">Potato buckeye rot agent</name>
    <name type="synonym">Phytophthora parasitica</name>
    <dbReference type="NCBI Taxonomy" id="4792"/>
    <lineage>
        <taxon>Eukaryota</taxon>
        <taxon>Sar</taxon>
        <taxon>Stramenopiles</taxon>
        <taxon>Oomycota</taxon>
        <taxon>Peronosporomycetes</taxon>
        <taxon>Peronosporales</taxon>
        <taxon>Peronosporaceae</taxon>
        <taxon>Phytophthora</taxon>
    </lineage>
</organism>
<evidence type="ECO:0000313" key="2">
    <source>
        <dbReference type="EMBL" id="KUF77970.1"/>
    </source>
</evidence>
<evidence type="ECO:0000313" key="3">
    <source>
        <dbReference type="EMBL" id="KUF84516.1"/>
    </source>
</evidence>
<feature type="coiled-coil region" evidence="1">
    <location>
        <begin position="266"/>
        <end position="293"/>
    </location>
</feature>
<evidence type="ECO:0000313" key="5">
    <source>
        <dbReference type="Proteomes" id="UP000052943"/>
    </source>
</evidence>
<comment type="caution">
    <text evidence="3">The sequence shown here is derived from an EMBL/GenBank/DDBJ whole genome shotgun (WGS) entry which is preliminary data.</text>
</comment>
<dbReference type="EMBL" id="LNFO01005440">
    <property type="protein sequence ID" value="KUF77970.1"/>
    <property type="molecule type" value="Genomic_DNA"/>
</dbReference>